<dbReference type="InterPro" id="IPR011527">
    <property type="entry name" value="ABC1_TM_dom"/>
</dbReference>
<organism evidence="10 11">
    <name type="scientific">Populibacterium corticicola</name>
    <dbReference type="NCBI Taxonomy" id="1812826"/>
    <lineage>
        <taxon>Bacteria</taxon>
        <taxon>Bacillati</taxon>
        <taxon>Actinomycetota</taxon>
        <taxon>Actinomycetes</taxon>
        <taxon>Micrococcales</taxon>
        <taxon>Jonesiaceae</taxon>
        <taxon>Populibacterium</taxon>
    </lineage>
</organism>
<feature type="domain" description="ABC transporter" evidence="8">
    <location>
        <begin position="373"/>
        <end position="626"/>
    </location>
</feature>
<evidence type="ECO:0000256" key="2">
    <source>
        <dbReference type="ARBA" id="ARBA00022692"/>
    </source>
</evidence>
<protein>
    <submittedName>
        <fullName evidence="10">ABC transporter ATP-binding protein</fullName>
    </submittedName>
</protein>
<evidence type="ECO:0000256" key="7">
    <source>
        <dbReference type="SAM" id="Phobius"/>
    </source>
</evidence>
<dbReference type="InterPro" id="IPR003439">
    <property type="entry name" value="ABC_transporter-like_ATP-bd"/>
</dbReference>
<evidence type="ECO:0000256" key="5">
    <source>
        <dbReference type="ARBA" id="ARBA00022989"/>
    </source>
</evidence>
<dbReference type="InterPro" id="IPR036640">
    <property type="entry name" value="ABC1_TM_sf"/>
</dbReference>
<keyword evidence="3" id="KW-0547">Nucleotide-binding</keyword>
<reference evidence="11" key="1">
    <citation type="journal article" date="2019" name="Int. J. Syst. Evol. Microbiol.">
        <title>The Global Catalogue of Microorganisms (GCM) 10K type strain sequencing project: providing services to taxonomists for standard genome sequencing and annotation.</title>
        <authorList>
            <consortium name="The Broad Institute Genomics Platform"/>
            <consortium name="The Broad Institute Genome Sequencing Center for Infectious Disease"/>
            <person name="Wu L."/>
            <person name="Ma J."/>
        </authorList>
    </citation>
    <scope>NUCLEOTIDE SEQUENCE [LARGE SCALE GENOMIC DNA]</scope>
    <source>
        <strain evidence="11">KCTC 33576</strain>
    </source>
</reference>
<keyword evidence="2 7" id="KW-0812">Transmembrane</keyword>
<keyword evidence="11" id="KW-1185">Reference proteome</keyword>
<feature type="transmembrane region" description="Helical" evidence="7">
    <location>
        <begin position="274"/>
        <end position="294"/>
    </location>
</feature>
<sequence length="634" mass="68359">MSMNAGGGGRGGGGSYFRTFQQDSSVKEHKLREGTVKRILTFARPYKGKLTVFLTLIAFAAAISAAQPMLFRLIIDDGITAANRNVVIMVALVIAGLALVNAALSIFERRVSAQIGEGIIFDLRTAIFDHVQSMPIAFFARTKTGALVQRLNGDVLGAQQAFTTTLSQVVSNVLTVTFVLVAMFTMSWKLTLLALLLLPAFVFPAKWMGPRLAHITRQSYDLNADAAQTMNERFNVSGAYLAKTYGNPQGELKKFASQAGQVRDIGVKTAMYQVVFRVTLTTISAIAIAAVYGLGGLQAISGELSVGVVVALAAYLGQLYAPLTALSNVHVTVMTALVSFERVLEVLDLDPMIKELPQPRDLHPAVRANGASIEFENVTFRYPRAADVSLASLESVSTLVNDPATDTLKHLSFTIQPRHTTAIVGPSGAGKTTISHLVTRMYDPTHGVVRVAGVDLKTASFDSVRATIGVVMQDAHMFHESIADNLRYAKPDATDTELITALRSAHIWPMVSTLPDGMDTVIGDRGYRMSGGERQRLAIARLLLKSPDVVVLDEATAHLDSESEAAIAAAFDEALSGRTAIVIAHRLSTIRNADSILVIEAGELVEQGTHEELLTRGGLYAELYRTQFAEQQEG</sequence>
<evidence type="ECO:0000313" key="11">
    <source>
        <dbReference type="Proteomes" id="UP001597391"/>
    </source>
</evidence>
<dbReference type="EMBL" id="JBHUOP010000001">
    <property type="protein sequence ID" value="MFD2839510.1"/>
    <property type="molecule type" value="Genomic_DNA"/>
</dbReference>
<evidence type="ECO:0000256" key="1">
    <source>
        <dbReference type="ARBA" id="ARBA00004651"/>
    </source>
</evidence>
<feature type="transmembrane region" description="Helical" evidence="7">
    <location>
        <begin position="300"/>
        <end position="321"/>
    </location>
</feature>
<dbReference type="PROSITE" id="PS50893">
    <property type="entry name" value="ABC_TRANSPORTER_2"/>
    <property type="match status" value="1"/>
</dbReference>
<keyword evidence="6 7" id="KW-0472">Membrane</keyword>
<dbReference type="PANTHER" id="PTHR43394:SF1">
    <property type="entry name" value="ATP-BINDING CASSETTE SUB-FAMILY B MEMBER 10, MITOCHONDRIAL"/>
    <property type="match status" value="1"/>
</dbReference>
<keyword evidence="4 10" id="KW-0067">ATP-binding</keyword>
<dbReference type="InterPro" id="IPR027417">
    <property type="entry name" value="P-loop_NTPase"/>
</dbReference>
<dbReference type="InterPro" id="IPR039421">
    <property type="entry name" value="Type_1_exporter"/>
</dbReference>
<dbReference type="SUPFAM" id="SSF90123">
    <property type="entry name" value="ABC transporter transmembrane region"/>
    <property type="match status" value="1"/>
</dbReference>
<evidence type="ECO:0000259" key="9">
    <source>
        <dbReference type="PROSITE" id="PS50929"/>
    </source>
</evidence>
<dbReference type="PROSITE" id="PS00211">
    <property type="entry name" value="ABC_TRANSPORTER_1"/>
    <property type="match status" value="1"/>
</dbReference>
<proteinExistence type="predicted"/>
<dbReference type="CDD" id="cd18550">
    <property type="entry name" value="ABC_6TM_exporter_like"/>
    <property type="match status" value="1"/>
</dbReference>
<dbReference type="SMART" id="SM00382">
    <property type="entry name" value="AAA"/>
    <property type="match status" value="1"/>
</dbReference>
<evidence type="ECO:0000259" key="8">
    <source>
        <dbReference type="PROSITE" id="PS50893"/>
    </source>
</evidence>
<dbReference type="RefSeq" id="WP_377464989.1">
    <property type="nucleotide sequence ID" value="NZ_JBHUOP010000001.1"/>
</dbReference>
<feature type="domain" description="ABC transmembrane type-1" evidence="9">
    <location>
        <begin position="56"/>
        <end position="329"/>
    </location>
</feature>
<name>A0ABW5XAP7_9MICO</name>
<dbReference type="Pfam" id="PF00005">
    <property type="entry name" value="ABC_tran"/>
    <property type="match status" value="1"/>
</dbReference>
<dbReference type="PROSITE" id="PS50929">
    <property type="entry name" value="ABC_TM1F"/>
    <property type="match status" value="1"/>
</dbReference>
<gene>
    <name evidence="10" type="ORF">ACFSYH_02890</name>
</gene>
<dbReference type="SUPFAM" id="SSF52540">
    <property type="entry name" value="P-loop containing nucleoside triphosphate hydrolases"/>
    <property type="match status" value="1"/>
</dbReference>
<dbReference type="Gene3D" id="1.20.1560.10">
    <property type="entry name" value="ABC transporter type 1, transmembrane domain"/>
    <property type="match status" value="1"/>
</dbReference>
<accession>A0ABW5XAP7</accession>
<evidence type="ECO:0000256" key="6">
    <source>
        <dbReference type="ARBA" id="ARBA00023136"/>
    </source>
</evidence>
<dbReference type="GO" id="GO:0005524">
    <property type="term" value="F:ATP binding"/>
    <property type="evidence" value="ECO:0007669"/>
    <property type="project" value="UniProtKB-KW"/>
</dbReference>
<dbReference type="Gene3D" id="3.40.50.300">
    <property type="entry name" value="P-loop containing nucleotide triphosphate hydrolases"/>
    <property type="match status" value="1"/>
</dbReference>
<dbReference type="Proteomes" id="UP001597391">
    <property type="component" value="Unassembled WGS sequence"/>
</dbReference>
<feature type="transmembrane region" description="Helical" evidence="7">
    <location>
        <begin position="50"/>
        <end position="74"/>
    </location>
</feature>
<comment type="subcellular location">
    <subcellularLocation>
        <location evidence="1">Cell membrane</location>
        <topology evidence="1">Multi-pass membrane protein</topology>
    </subcellularLocation>
</comment>
<dbReference type="Pfam" id="PF00664">
    <property type="entry name" value="ABC_membrane"/>
    <property type="match status" value="1"/>
</dbReference>
<feature type="transmembrane region" description="Helical" evidence="7">
    <location>
        <begin position="86"/>
        <end position="107"/>
    </location>
</feature>
<evidence type="ECO:0000256" key="3">
    <source>
        <dbReference type="ARBA" id="ARBA00022741"/>
    </source>
</evidence>
<dbReference type="PANTHER" id="PTHR43394">
    <property type="entry name" value="ATP-DEPENDENT PERMEASE MDL1, MITOCHONDRIAL"/>
    <property type="match status" value="1"/>
</dbReference>
<dbReference type="InterPro" id="IPR003593">
    <property type="entry name" value="AAA+_ATPase"/>
</dbReference>
<evidence type="ECO:0000256" key="4">
    <source>
        <dbReference type="ARBA" id="ARBA00022840"/>
    </source>
</evidence>
<keyword evidence="5 7" id="KW-1133">Transmembrane helix</keyword>
<evidence type="ECO:0000313" key="10">
    <source>
        <dbReference type="EMBL" id="MFD2839510.1"/>
    </source>
</evidence>
<comment type="caution">
    <text evidence="10">The sequence shown here is derived from an EMBL/GenBank/DDBJ whole genome shotgun (WGS) entry which is preliminary data.</text>
</comment>
<dbReference type="InterPro" id="IPR017871">
    <property type="entry name" value="ABC_transporter-like_CS"/>
</dbReference>